<protein>
    <recommendedName>
        <fullName evidence="1">ABC transporter domain-containing protein</fullName>
    </recommendedName>
</protein>
<dbReference type="AlphaFoldDB" id="X0VZU4"/>
<dbReference type="Gene3D" id="3.40.50.300">
    <property type="entry name" value="P-loop containing nucleotide triphosphate hydrolases"/>
    <property type="match status" value="1"/>
</dbReference>
<accession>X0VZU4</accession>
<evidence type="ECO:0000313" key="2">
    <source>
        <dbReference type="EMBL" id="GAG16622.1"/>
    </source>
</evidence>
<dbReference type="GO" id="GO:0016887">
    <property type="term" value="F:ATP hydrolysis activity"/>
    <property type="evidence" value="ECO:0007669"/>
    <property type="project" value="InterPro"/>
</dbReference>
<organism evidence="2">
    <name type="scientific">marine sediment metagenome</name>
    <dbReference type="NCBI Taxonomy" id="412755"/>
    <lineage>
        <taxon>unclassified sequences</taxon>
        <taxon>metagenomes</taxon>
        <taxon>ecological metagenomes</taxon>
    </lineage>
</organism>
<dbReference type="InterPro" id="IPR015854">
    <property type="entry name" value="ABC_transpr_LolD-like"/>
</dbReference>
<dbReference type="EMBL" id="BARS01036583">
    <property type="protein sequence ID" value="GAG16622.1"/>
    <property type="molecule type" value="Genomic_DNA"/>
</dbReference>
<evidence type="ECO:0000259" key="1">
    <source>
        <dbReference type="Pfam" id="PF00005"/>
    </source>
</evidence>
<dbReference type="SUPFAM" id="SSF52540">
    <property type="entry name" value="P-loop containing nucleoside triphosphate hydrolases"/>
    <property type="match status" value="1"/>
</dbReference>
<reference evidence="2" key="1">
    <citation type="journal article" date="2014" name="Front. Microbiol.">
        <title>High frequency of phylogenetically diverse reductive dehalogenase-homologous genes in deep subseafloor sedimentary metagenomes.</title>
        <authorList>
            <person name="Kawai M."/>
            <person name="Futagami T."/>
            <person name="Toyoda A."/>
            <person name="Takaki Y."/>
            <person name="Nishi S."/>
            <person name="Hori S."/>
            <person name="Arai W."/>
            <person name="Tsubouchi T."/>
            <person name="Morono Y."/>
            <person name="Uchiyama I."/>
            <person name="Ito T."/>
            <person name="Fujiyama A."/>
            <person name="Inagaki F."/>
            <person name="Takami H."/>
        </authorList>
    </citation>
    <scope>NUCLEOTIDE SEQUENCE</scope>
    <source>
        <strain evidence="2">Expedition CK06-06</strain>
    </source>
</reference>
<dbReference type="GO" id="GO:0005524">
    <property type="term" value="F:ATP binding"/>
    <property type="evidence" value="ECO:0007669"/>
    <property type="project" value="InterPro"/>
</dbReference>
<name>X0VZU4_9ZZZZ</name>
<sequence length="129" mass="14066">PYLTVMENVLLPAGVGTGRGSRDAARQLLERLRLLQRADHKPAELSTGESQRTAIARALFNKPRIVLADEPTGNLDPGNAAEVIEYLAEYHRGGGTVIVVTHGTFVDGYADRIIHLHEGRIVNMEKTGL</sequence>
<dbReference type="GO" id="GO:0022857">
    <property type="term" value="F:transmembrane transporter activity"/>
    <property type="evidence" value="ECO:0007669"/>
    <property type="project" value="TreeGrafter"/>
</dbReference>
<feature type="non-terminal residue" evidence="2">
    <location>
        <position position="1"/>
    </location>
</feature>
<dbReference type="InterPro" id="IPR003439">
    <property type="entry name" value="ABC_transporter-like_ATP-bd"/>
</dbReference>
<gene>
    <name evidence="2" type="ORF">S01H1_56205</name>
</gene>
<feature type="domain" description="ABC transporter" evidence="1">
    <location>
        <begin position="3"/>
        <end position="72"/>
    </location>
</feature>
<dbReference type="GO" id="GO:0005886">
    <property type="term" value="C:plasma membrane"/>
    <property type="evidence" value="ECO:0007669"/>
    <property type="project" value="TreeGrafter"/>
</dbReference>
<proteinExistence type="predicted"/>
<comment type="caution">
    <text evidence="2">The sequence shown here is derived from an EMBL/GenBank/DDBJ whole genome shotgun (WGS) entry which is preliminary data.</text>
</comment>
<dbReference type="PANTHER" id="PTHR24220">
    <property type="entry name" value="IMPORT ATP-BINDING PROTEIN"/>
    <property type="match status" value="1"/>
</dbReference>
<dbReference type="InterPro" id="IPR027417">
    <property type="entry name" value="P-loop_NTPase"/>
</dbReference>
<dbReference type="Pfam" id="PF00005">
    <property type="entry name" value="ABC_tran"/>
    <property type="match status" value="1"/>
</dbReference>